<dbReference type="SMART" id="SM00256">
    <property type="entry name" value="FBOX"/>
    <property type="match status" value="1"/>
</dbReference>
<dbReference type="InterPro" id="IPR001810">
    <property type="entry name" value="F-box_dom"/>
</dbReference>
<dbReference type="PROSITE" id="PS50181">
    <property type="entry name" value="FBOX"/>
    <property type="match status" value="1"/>
</dbReference>
<reference evidence="3" key="1">
    <citation type="journal article" date="2020" name="Stud. Mycol.">
        <title>101 Dothideomycetes genomes: a test case for predicting lifestyles and emergence of pathogens.</title>
        <authorList>
            <person name="Haridas S."/>
            <person name="Albert R."/>
            <person name="Binder M."/>
            <person name="Bloem J."/>
            <person name="Labutti K."/>
            <person name="Salamov A."/>
            <person name="Andreopoulos B."/>
            <person name="Baker S."/>
            <person name="Barry K."/>
            <person name="Bills G."/>
            <person name="Bluhm B."/>
            <person name="Cannon C."/>
            <person name="Castanera R."/>
            <person name="Culley D."/>
            <person name="Daum C."/>
            <person name="Ezra D."/>
            <person name="Gonzalez J."/>
            <person name="Henrissat B."/>
            <person name="Kuo A."/>
            <person name="Liang C."/>
            <person name="Lipzen A."/>
            <person name="Lutzoni F."/>
            <person name="Magnuson J."/>
            <person name="Mondo S."/>
            <person name="Nolan M."/>
            <person name="Ohm R."/>
            <person name="Pangilinan J."/>
            <person name="Park H.-J."/>
            <person name="Ramirez L."/>
            <person name="Alfaro M."/>
            <person name="Sun H."/>
            <person name="Tritt A."/>
            <person name="Yoshinaga Y."/>
            <person name="Zwiers L.-H."/>
            <person name="Turgeon B."/>
            <person name="Goodwin S."/>
            <person name="Spatafora J."/>
            <person name="Crous P."/>
            <person name="Grigoriev I."/>
        </authorList>
    </citation>
    <scope>NUCLEOTIDE SEQUENCE</scope>
    <source>
        <strain evidence="3">CBS 113979</strain>
    </source>
</reference>
<evidence type="ECO:0000313" key="3">
    <source>
        <dbReference type="EMBL" id="KAF1984218.1"/>
    </source>
</evidence>
<evidence type="ECO:0000259" key="2">
    <source>
        <dbReference type="PROSITE" id="PS50181"/>
    </source>
</evidence>
<dbReference type="OrthoDB" id="2687876at2759"/>
<sequence length="450" mass="50076">MATTTPCNSTSLSTTKDTNAVLCVTSYRRRDLLLDVITSDPSVHAPVLPSISTPFSAGSRASLGALAVLPIELLQEIFLQTSIESLFRLRQTNRRIRYVVDGMHEYRRVASHALEAYRSLLRSGVATTITLRRLFGLLCQEKCVLCGEFAGFLCLVDCVRCCFHCIKKNPRLRMHELTSLELFCRSAEKPQGLAVIKSIPGRVPCWTDVGKERWLVRVWPIMCPFDDGIVAATATSACAPWPRWATDEEAKKLRAIDGRFALWLENVLAHLDGRRDATLSFVRYNARSTFRACTPLPFLDLKASKRKALGKGKTDDEHERGVGEFDGDVVQDGVYCKGCRIAVEKGPRPGRAWQSMSLSQRRRSLEREKVRLTDLEDRVYSTEGLLEHVKQCEEAAKLWEKSEGGTVGVIDGVFVEREGLGSRAGGPQARFGPYTGPESHCVARVPRSSG</sequence>
<feature type="region of interest" description="Disordered" evidence="1">
    <location>
        <begin position="420"/>
        <end position="450"/>
    </location>
</feature>
<dbReference type="Pfam" id="PF00646">
    <property type="entry name" value="F-box"/>
    <property type="match status" value="1"/>
</dbReference>
<gene>
    <name evidence="3" type="ORF">K402DRAFT_395884</name>
</gene>
<feature type="domain" description="F-box" evidence="2">
    <location>
        <begin position="63"/>
        <end position="109"/>
    </location>
</feature>
<keyword evidence="4" id="KW-1185">Reference proteome</keyword>
<dbReference type="SUPFAM" id="SSF81383">
    <property type="entry name" value="F-box domain"/>
    <property type="match status" value="1"/>
</dbReference>
<evidence type="ECO:0000256" key="1">
    <source>
        <dbReference type="SAM" id="MobiDB-lite"/>
    </source>
</evidence>
<evidence type="ECO:0000313" key="4">
    <source>
        <dbReference type="Proteomes" id="UP000800041"/>
    </source>
</evidence>
<dbReference type="InterPro" id="IPR036047">
    <property type="entry name" value="F-box-like_dom_sf"/>
</dbReference>
<dbReference type="AlphaFoldDB" id="A0A6G1GTZ6"/>
<name>A0A6G1GTZ6_9PEZI</name>
<proteinExistence type="predicted"/>
<protein>
    <recommendedName>
        <fullName evidence="2">F-box domain-containing protein</fullName>
    </recommendedName>
</protein>
<dbReference type="Proteomes" id="UP000800041">
    <property type="component" value="Unassembled WGS sequence"/>
</dbReference>
<accession>A0A6G1GTZ6</accession>
<organism evidence="3 4">
    <name type="scientific">Aulographum hederae CBS 113979</name>
    <dbReference type="NCBI Taxonomy" id="1176131"/>
    <lineage>
        <taxon>Eukaryota</taxon>
        <taxon>Fungi</taxon>
        <taxon>Dikarya</taxon>
        <taxon>Ascomycota</taxon>
        <taxon>Pezizomycotina</taxon>
        <taxon>Dothideomycetes</taxon>
        <taxon>Pleosporomycetidae</taxon>
        <taxon>Aulographales</taxon>
        <taxon>Aulographaceae</taxon>
    </lineage>
</organism>
<dbReference type="EMBL" id="ML977169">
    <property type="protein sequence ID" value="KAF1984218.1"/>
    <property type="molecule type" value="Genomic_DNA"/>
</dbReference>